<comment type="caution">
    <text evidence="2">The sequence shown here is derived from an EMBL/GenBank/DDBJ whole genome shotgun (WGS) entry which is preliminary data.</text>
</comment>
<keyword evidence="3" id="KW-1185">Reference proteome</keyword>
<accession>A0A543DL53</accession>
<organism evidence="2 3">
    <name type="scientific">Pseudonocardia kunmingensis</name>
    <dbReference type="NCBI Taxonomy" id="630975"/>
    <lineage>
        <taxon>Bacteria</taxon>
        <taxon>Bacillati</taxon>
        <taxon>Actinomycetota</taxon>
        <taxon>Actinomycetes</taxon>
        <taxon>Pseudonocardiales</taxon>
        <taxon>Pseudonocardiaceae</taxon>
        <taxon>Pseudonocardia</taxon>
    </lineage>
</organism>
<reference evidence="2 3" key="1">
    <citation type="submission" date="2019-06" db="EMBL/GenBank/DDBJ databases">
        <title>Sequencing the genomes of 1000 actinobacteria strains.</title>
        <authorList>
            <person name="Klenk H.-P."/>
        </authorList>
    </citation>
    <scope>NUCLEOTIDE SEQUENCE [LARGE SCALE GENOMIC DNA]</scope>
    <source>
        <strain evidence="2 3">DSM 45301</strain>
    </source>
</reference>
<feature type="region of interest" description="Disordered" evidence="1">
    <location>
        <begin position="61"/>
        <end position="92"/>
    </location>
</feature>
<dbReference type="Proteomes" id="UP000315677">
    <property type="component" value="Unassembled WGS sequence"/>
</dbReference>
<protein>
    <submittedName>
        <fullName evidence="2">Uncharacterized protein</fullName>
    </submittedName>
</protein>
<gene>
    <name evidence="2" type="ORF">FB558_5822</name>
</gene>
<name>A0A543DL53_9PSEU</name>
<sequence>MSPSPVPVSEVSPSPALTTAAAPAANPASDDGVLRVPGAGPSYSGVHSVVAVLLVLSETIGRHHTDGSGPHVAGARGRDERRYRGVPKSCVQ</sequence>
<evidence type="ECO:0000313" key="3">
    <source>
        <dbReference type="Proteomes" id="UP000315677"/>
    </source>
</evidence>
<dbReference type="EMBL" id="VFPA01000003">
    <property type="protein sequence ID" value="TQM10041.1"/>
    <property type="molecule type" value="Genomic_DNA"/>
</dbReference>
<dbReference type="AlphaFoldDB" id="A0A543DL53"/>
<evidence type="ECO:0000313" key="2">
    <source>
        <dbReference type="EMBL" id="TQM10041.1"/>
    </source>
</evidence>
<evidence type="ECO:0000256" key="1">
    <source>
        <dbReference type="SAM" id="MobiDB-lite"/>
    </source>
</evidence>
<proteinExistence type="predicted"/>
<feature type="compositionally biased region" description="Low complexity" evidence="1">
    <location>
        <begin position="7"/>
        <end position="29"/>
    </location>
</feature>
<feature type="region of interest" description="Disordered" evidence="1">
    <location>
        <begin position="1"/>
        <end position="33"/>
    </location>
</feature>